<dbReference type="PANTHER" id="PTHR13847:SF287">
    <property type="entry name" value="FAD-DEPENDENT OXIDOREDUCTASE DOMAIN-CONTAINING PROTEIN 1"/>
    <property type="match status" value="1"/>
</dbReference>
<dbReference type="Pfam" id="PF01266">
    <property type="entry name" value="DAO"/>
    <property type="match status" value="1"/>
</dbReference>
<accession>A0A239C0I7</accession>
<feature type="domain" description="FAD dependent oxidoreductase" evidence="2">
    <location>
        <begin position="14"/>
        <end position="358"/>
    </location>
</feature>
<dbReference type="EMBL" id="FZOH01000002">
    <property type="protein sequence ID" value="SNS13439.1"/>
    <property type="molecule type" value="Genomic_DNA"/>
</dbReference>
<dbReference type="SUPFAM" id="SSF54373">
    <property type="entry name" value="FAD-linked reductases, C-terminal domain"/>
    <property type="match status" value="1"/>
</dbReference>
<dbReference type="InterPro" id="IPR036188">
    <property type="entry name" value="FAD/NAD-bd_sf"/>
</dbReference>
<name>A0A239C0I7_9ACTN</name>
<protein>
    <submittedName>
        <fullName evidence="3">Sarcosine oxidase subunit beta</fullName>
    </submittedName>
</protein>
<dbReference type="InterPro" id="IPR006076">
    <property type="entry name" value="FAD-dep_OxRdtase"/>
</dbReference>
<dbReference type="SUPFAM" id="SSF51905">
    <property type="entry name" value="FAD/NAD(P)-binding domain"/>
    <property type="match status" value="1"/>
</dbReference>
<dbReference type="OrthoDB" id="9806452at2"/>
<evidence type="ECO:0000256" key="1">
    <source>
        <dbReference type="ARBA" id="ARBA00023002"/>
    </source>
</evidence>
<keyword evidence="1" id="KW-0560">Oxidoreductase</keyword>
<dbReference type="PANTHER" id="PTHR13847">
    <property type="entry name" value="SARCOSINE DEHYDROGENASE-RELATED"/>
    <property type="match status" value="1"/>
</dbReference>
<dbReference type="GO" id="GO:0005737">
    <property type="term" value="C:cytoplasm"/>
    <property type="evidence" value="ECO:0007669"/>
    <property type="project" value="TreeGrafter"/>
</dbReference>
<evidence type="ECO:0000259" key="2">
    <source>
        <dbReference type="Pfam" id="PF01266"/>
    </source>
</evidence>
<keyword evidence="4" id="KW-1185">Reference proteome</keyword>
<evidence type="ECO:0000313" key="3">
    <source>
        <dbReference type="EMBL" id="SNS13439.1"/>
    </source>
</evidence>
<evidence type="ECO:0000313" key="4">
    <source>
        <dbReference type="Proteomes" id="UP000198386"/>
    </source>
</evidence>
<organism evidence="3 4">
    <name type="scientific">Geodermatophilus saharensis</name>
    <dbReference type="NCBI Taxonomy" id="1137994"/>
    <lineage>
        <taxon>Bacteria</taxon>
        <taxon>Bacillati</taxon>
        <taxon>Actinomycetota</taxon>
        <taxon>Actinomycetes</taxon>
        <taxon>Geodermatophilales</taxon>
        <taxon>Geodermatophilaceae</taxon>
        <taxon>Geodermatophilus</taxon>
    </lineage>
</organism>
<dbReference type="Proteomes" id="UP000198386">
    <property type="component" value="Unassembled WGS sequence"/>
</dbReference>
<proteinExistence type="predicted"/>
<sequence length="388" mass="40655">MTAPSRQLPPTASVVVIGGGVMGLATAYELARAGVRDVVLVDRDTFGAGSTSRAAGGVRAMFSDPVNITLGARSLETFRDFPARFGQDIDFAEVGYLFLLSTPDAVAAFEAAVALQNDLGVPSRMIDVAEARKLSPLISPEGLRAAAWSPTDGHCTPESVVLGYASAARRAGATLLPNCPATGIEVTDGRVTAVQTAAGTVRTGTVVCAAGAWSAEVGAWAGVDLPVSPLRRQVLVTEPVPDLDPHTPFTIDFDTSFYFHREGRGLLMGMSDPDETPGFRLTRSDDWLPRLGEAIERRAPALAGVGVASGWAGLYEMTPDHNALIGRADEVEGFLYATGFSGHGFLMGPAVGEVVRDLYLGRETLVDVSGLGAARFRGAGARPELNVV</sequence>
<dbReference type="GO" id="GO:0016491">
    <property type="term" value="F:oxidoreductase activity"/>
    <property type="evidence" value="ECO:0007669"/>
    <property type="project" value="UniProtKB-KW"/>
</dbReference>
<reference evidence="4" key="1">
    <citation type="submission" date="2017-06" db="EMBL/GenBank/DDBJ databases">
        <authorList>
            <person name="Varghese N."/>
            <person name="Submissions S."/>
        </authorList>
    </citation>
    <scope>NUCLEOTIDE SEQUENCE [LARGE SCALE GENOMIC DNA]</scope>
    <source>
        <strain evidence="4">DSM 45423</strain>
    </source>
</reference>
<dbReference type="Gene3D" id="3.30.9.10">
    <property type="entry name" value="D-Amino Acid Oxidase, subunit A, domain 2"/>
    <property type="match status" value="1"/>
</dbReference>
<gene>
    <name evidence="3" type="ORF">SAMN04488107_1529</name>
</gene>
<dbReference type="RefSeq" id="WP_089403218.1">
    <property type="nucleotide sequence ID" value="NZ_FZOH01000002.1"/>
</dbReference>
<dbReference type="AlphaFoldDB" id="A0A239C0I7"/>
<dbReference type="Gene3D" id="3.50.50.60">
    <property type="entry name" value="FAD/NAD(P)-binding domain"/>
    <property type="match status" value="1"/>
</dbReference>